<gene>
    <name evidence="1" type="ORF">HF086_017827</name>
</gene>
<dbReference type="AlphaFoldDB" id="A0A922M2S1"/>
<sequence>MENDKFYNLNSITGESNVYTLGTIGNHRVVTTKLPSVGRTREAMTAAGNTTTRLLGIFQKTESDYLTDVAYTWDRVKYANFWKWKLFAFHFLMSSIITQKHCFGIFMTLGIGKNVNE</sequence>
<name>A0A922M2S1_SPOEX</name>
<reference evidence="1" key="1">
    <citation type="journal article" date="2021" name="G3 (Bethesda)">
        <title>Genome and transcriptome analysis of the beet armyworm Spodoptera exigua reveals targets for pest control. .</title>
        <authorList>
            <person name="Simon S."/>
            <person name="Breeschoten T."/>
            <person name="Jansen H.J."/>
            <person name="Dirks R.P."/>
            <person name="Schranz M.E."/>
            <person name="Ros V.I.D."/>
        </authorList>
    </citation>
    <scope>NUCLEOTIDE SEQUENCE</scope>
    <source>
        <strain evidence="1">TB_SE_WUR_2020</strain>
    </source>
</reference>
<proteinExistence type="predicted"/>
<comment type="caution">
    <text evidence="1">The sequence shown here is derived from an EMBL/GenBank/DDBJ whole genome shotgun (WGS) entry which is preliminary data.</text>
</comment>
<protein>
    <submittedName>
        <fullName evidence="1">Uncharacterized protein</fullName>
    </submittedName>
</protein>
<evidence type="ECO:0000313" key="1">
    <source>
        <dbReference type="EMBL" id="KAH9628898.1"/>
    </source>
</evidence>
<dbReference type="PANTHER" id="PTHR47705:SF1">
    <property type="entry name" value="PNP_UDP_1 DOMAIN-CONTAINING PROTEIN"/>
    <property type="match status" value="1"/>
</dbReference>
<accession>A0A922M2S1</accession>
<dbReference type="EMBL" id="JACEFF010000890">
    <property type="protein sequence ID" value="KAH9628898.1"/>
    <property type="molecule type" value="Genomic_DNA"/>
</dbReference>
<dbReference type="Proteomes" id="UP000814243">
    <property type="component" value="Unassembled WGS sequence"/>
</dbReference>
<evidence type="ECO:0000313" key="2">
    <source>
        <dbReference type="Proteomes" id="UP000814243"/>
    </source>
</evidence>
<organism evidence="1 2">
    <name type="scientific">Spodoptera exigua</name>
    <name type="common">Beet armyworm</name>
    <name type="synonym">Noctua fulgens</name>
    <dbReference type="NCBI Taxonomy" id="7107"/>
    <lineage>
        <taxon>Eukaryota</taxon>
        <taxon>Metazoa</taxon>
        <taxon>Ecdysozoa</taxon>
        <taxon>Arthropoda</taxon>
        <taxon>Hexapoda</taxon>
        <taxon>Insecta</taxon>
        <taxon>Pterygota</taxon>
        <taxon>Neoptera</taxon>
        <taxon>Endopterygota</taxon>
        <taxon>Lepidoptera</taxon>
        <taxon>Glossata</taxon>
        <taxon>Ditrysia</taxon>
        <taxon>Noctuoidea</taxon>
        <taxon>Noctuidae</taxon>
        <taxon>Amphipyrinae</taxon>
        <taxon>Spodoptera</taxon>
    </lineage>
</organism>
<dbReference type="PANTHER" id="PTHR47705">
    <property type="entry name" value="AGAP000321-PA"/>
    <property type="match status" value="1"/>
</dbReference>